<evidence type="ECO:0000256" key="3">
    <source>
        <dbReference type="ARBA" id="ARBA00023242"/>
    </source>
</evidence>
<feature type="compositionally biased region" description="Basic and acidic residues" evidence="4">
    <location>
        <begin position="452"/>
        <end position="471"/>
    </location>
</feature>
<feature type="compositionally biased region" description="Basic and acidic residues" evidence="4">
    <location>
        <begin position="365"/>
        <end position="374"/>
    </location>
</feature>
<feature type="compositionally biased region" description="Basic and acidic residues" evidence="4">
    <location>
        <begin position="479"/>
        <end position="491"/>
    </location>
</feature>
<dbReference type="GO" id="GO:0000398">
    <property type="term" value="P:mRNA splicing, via spliceosome"/>
    <property type="evidence" value="ECO:0007669"/>
    <property type="project" value="TreeGrafter"/>
</dbReference>
<feature type="compositionally biased region" description="Basic and acidic residues" evidence="4">
    <location>
        <begin position="390"/>
        <end position="401"/>
    </location>
</feature>
<dbReference type="EMBL" id="AGNL01014339">
    <property type="protein sequence ID" value="EJK66753.1"/>
    <property type="molecule type" value="Genomic_DNA"/>
</dbReference>
<comment type="subcellular location">
    <subcellularLocation>
        <location evidence="1">Nucleus</location>
    </subcellularLocation>
</comment>
<evidence type="ECO:0000313" key="7">
    <source>
        <dbReference type="Proteomes" id="UP000266841"/>
    </source>
</evidence>
<dbReference type="CDD" id="cd16074">
    <property type="entry name" value="OCRE"/>
    <property type="match status" value="1"/>
</dbReference>
<gene>
    <name evidence="6" type="ORF">THAOC_12295</name>
</gene>
<feature type="compositionally biased region" description="Basic and acidic residues" evidence="4">
    <location>
        <begin position="134"/>
        <end position="150"/>
    </location>
</feature>
<comment type="caution">
    <text evidence="6">The sequence shown here is derived from an EMBL/GenBank/DDBJ whole genome shotgun (WGS) entry which is preliminary data.</text>
</comment>
<evidence type="ECO:0000313" key="6">
    <source>
        <dbReference type="EMBL" id="EJK66753.1"/>
    </source>
</evidence>
<sequence>MNQRPSRWGPPPAGDPSAERQHTHRHASGAEDYSRSEAPARHYEQQPAAPMYDSHRANDESAGVAVDEFGRETQRPGPGGSNPGGIRADDSEGRGYPDALPMDQKEHHNEPPGGRRSGSFHHPRGGGRGGRFNDTGRGRGGRFDGRDRGWNGRGSDYGPPRGEEGGFARESSYGPPRGPEDGFARKEDGPRPRHDDRYAEDGYHRYGEDGRHRDDDYNDEYDGPPRRPQSKPAEREWPPEFEQDSAEFIFDSRSGMFFEPQSNFFYDPKTKLYFSNKKQLYYRFDGESDPPFWPVSGGGDQGQDNSNGQDDATAPTEIKTAAEAKPKIAISLKASGKKKDGNKAAKSIGEMAALEKAKLKKKAKLEKSIQRRNELAQAAAADAPNKRHAKDLDVWSERVKEQQQGGDDSQETQPSAKKIKTTASGQPICVLCRRKFANLEKLELHVKLSTLHRDNLAKKAAEDTARAKRLEAMQPSDTNYKDRSKDRREMHTSLAQGEADLSHAKAVLARSLGETASARPTEEVRPEDTLGGSNMGNKLLQKMGWKSGDALGRNSDGGATSDGLKNDWQRIESLAQHGGRR</sequence>
<feature type="region of interest" description="Disordered" evidence="4">
    <location>
        <begin position="362"/>
        <end position="423"/>
    </location>
</feature>
<proteinExistence type="predicted"/>
<dbReference type="OrthoDB" id="439808at2759"/>
<feature type="region of interest" description="Disordered" evidence="4">
    <location>
        <begin position="1"/>
        <end position="248"/>
    </location>
</feature>
<dbReference type="eggNOG" id="KOG0154">
    <property type="taxonomic scope" value="Eukaryota"/>
</dbReference>
<evidence type="ECO:0000256" key="1">
    <source>
        <dbReference type="ARBA" id="ARBA00004123"/>
    </source>
</evidence>
<dbReference type="InterPro" id="IPR041591">
    <property type="entry name" value="OCRE"/>
</dbReference>
<organism evidence="6 7">
    <name type="scientific">Thalassiosira oceanica</name>
    <name type="common">Marine diatom</name>
    <dbReference type="NCBI Taxonomy" id="159749"/>
    <lineage>
        <taxon>Eukaryota</taxon>
        <taxon>Sar</taxon>
        <taxon>Stramenopiles</taxon>
        <taxon>Ochrophyta</taxon>
        <taxon>Bacillariophyta</taxon>
        <taxon>Coscinodiscophyceae</taxon>
        <taxon>Thalassiosirophycidae</taxon>
        <taxon>Thalassiosirales</taxon>
        <taxon>Thalassiosiraceae</taxon>
        <taxon>Thalassiosira</taxon>
    </lineage>
</organism>
<accession>K0SKG7</accession>
<evidence type="ECO:0000256" key="4">
    <source>
        <dbReference type="SAM" id="MobiDB-lite"/>
    </source>
</evidence>
<feature type="compositionally biased region" description="Basic and acidic residues" evidence="4">
    <location>
        <begin position="178"/>
        <end position="215"/>
    </location>
</feature>
<dbReference type="InterPro" id="IPR000467">
    <property type="entry name" value="G_patch_dom"/>
</dbReference>
<reference evidence="6 7" key="1">
    <citation type="journal article" date="2012" name="Genome Biol.">
        <title>Genome and low-iron response of an oceanic diatom adapted to chronic iron limitation.</title>
        <authorList>
            <person name="Lommer M."/>
            <person name="Specht M."/>
            <person name="Roy A.S."/>
            <person name="Kraemer L."/>
            <person name="Andreson R."/>
            <person name="Gutowska M.A."/>
            <person name="Wolf J."/>
            <person name="Bergner S.V."/>
            <person name="Schilhabel M.B."/>
            <person name="Klostermeier U.C."/>
            <person name="Beiko R.G."/>
            <person name="Rosenstiel P."/>
            <person name="Hippler M."/>
            <person name="Laroche J."/>
        </authorList>
    </citation>
    <scope>NUCLEOTIDE SEQUENCE [LARGE SCALE GENOMIC DNA]</scope>
    <source>
        <strain evidence="6 7">CCMP1005</strain>
    </source>
</reference>
<evidence type="ECO:0000256" key="2">
    <source>
        <dbReference type="ARBA" id="ARBA00022884"/>
    </source>
</evidence>
<dbReference type="OMA" id="SHRANDE"/>
<feature type="region of interest" description="Disordered" evidence="4">
    <location>
        <begin position="452"/>
        <end position="581"/>
    </location>
</feature>
<dbReference type="PANTHER" id="PTHR13948">
    <property type="entry name" value="RNA-BINDING PROTEIN"/>
    <property type="match status" value="1"/>
</dbReference>
<protein>
    <recommendedName>
        <fullName evidence="5">G-patch domain-containing protein</fullName>
    </recommendedName>
</protein>
<dbReference type="Pfam" id="PF17780">
    <property type="entry name" value="OCRE"/>
    <property type="match status" value="1"/>
</dbReference>
<dbReference type="AlphaFoldDB" id="K0SKG7"/>
<name>K0SKG7_THAOC</name>
<feature type="compositionally biased region" description="Basic and acidic residues" evidence="4">
    <location>
        <begin position="28"/>
        <end position="44"/>
    </location>
</feature>
<feature type="region of interest" description="Disordered" evidence="4">
    <location>
        <begin position="291"/>
        <end position="345"/>
    </location>
</feature>
<dbReference type="GO" id="GO:0003723">
    <property type="term" value="F:RNA binding"/>
    <property type="evidence" value="ECO:0007669"/>
    <property type="project" value="UniProtKB-KW"/>
</dbReference>
<feature type="compositionally biased region" description="Low complexity" evidence="4">
    <location>
        <begin position="302"/>
        <end position="311"/>
    </location>
</feature>
<feature type="compositionally biased region" description="Polar residues" evidence="4">
    <location>
        <begin position="402"/>
        <end position="423"/>
    </location>
</feature>
<keyword evidence="3" id="KW-0539">Nucleus</keyword>
<dbReference type="PROSITE" id="PS50174">
    <property type="entry name" value="G_PATCH"/>
    <property type="match status" value="1"/>
</dbReference>
<dbReference type="GO" id="GO:0005634">
    <property type="term" value="C:nucleus"/>
    <property type="evidence" value="ECO:0007669"/>
    <property type="project" value="UniProtKB-SubCell"/>
</dbReference>
<feature type="domain" description="G-patch" evidence="5">
    <location>
        <begin position="532"/>
        <end position="557"/>
    </location>
</feature>
<keyword evidence="7" id="KW-1185">Reference proteome</keyword>
<keyword evidence="2" id="KW-0694">RNA-binding</keyword>
<dbReference type="PANTHER" id="PTHR13948:SF3">
    <property type="entry name" value="FI21118P1"/>
    <property type="match status" value="1"/>
</dbReference>
<evidence type="ECO:0000259" key="5">
    <source>
        <dbReference type="PROSITE" id="PS50174"/>
    </source>
</evidence>
<dbReference type="Proteomes" id="UP000266841">
    <property type="component" value="Unassembled WGS sequence"/>
</dbReference>
<dbReference type="Pfam" id="PF01585">
    <property type="entry name" value="G-patch"/>
    <property type="match status" value="1"/>
</dbReference>